<keyword evidence="2" id="KW-0862">Zinc</keyword>
<dbReference type="Proteomes" id="UP000299102">
    <property type="component" value="Unassembled WGS sequence"/>
</dbReference>
<evidence type="ECO:0000256" key="3">
    <source>
        <dbReference type="PROSITE-ProRule" id="PRU00175"/>
    </source>
</evidence>
<organism evidence="5 6">
    <name type="scientific">Eumeta variegata</name>
    <name type="common">Bagworm moth</name>
    <name type="synonym">Eumeta japonica</name>
    <dbReference type="NCBI Taxonomy" id="151549"/>
    <lineage>
        <taxon>Eukaryota</taxon>
        <taxon>Metazoa</taxon>
        <taxon>Ecdysozoa</taxon>
        <taxon>Arthropoda</taxon>
        <taxon>Hexapoda</taxon>
        <taxon>Insecta</taxon>
        <taxon>Pterygota</taxon>
        <taxon>Neoptera</taxon>
        <taxon>Endopterygota</taxon>
        <taxon>Lepidoptera</taxon>
        <taxon>Glossata</taxon>
        <taxon>Ditrysia</taxon>
        <taxon>Tineoidea</taxon>
        <taxon>Psychidae</taxon>
        <taxon>Oiketicinae</taxon>
        <taxon>Eumeta</taxon>
    </lineage>
</organism>
<accession>A0A4C1ZKM3</accession>
<dbReference type="PANTHER" id="PTHR23287">
    <property type="entry name" value="RUBY-EYE2-LIKE PROTEIN"/>
    <property type="match status" value="1"/>
</dbReference>
<dbReference type="InterPro" id="IPR001841">
    <property type="entry name" value="Znf_RING"/>
</dbReference>
<name>A0A4C1ZKM3_EUMVA</name>
<evidence type="ECO:0000256" key="1">
    <source>
        <dbReference type="ARBA" id="ARBA00022771"/>
    </source>
</evidence>
<keyword evidence="6" id="KW-1185">Reference proteome</keyword>
<comment type="caution">
    <text evidence="5">The sequence shown here is derived from an EMBL/GenBank/DDBJ whole genome shotgun (WGS) entry which is preliminary data.</text>
</comment>
<evidence type="ECO:0000313" key="5">
    <source>
        <dbReference type="EMBL" id="GBP89431.1"/>
    </source>
</evidence>
<evidence type="ECO:0000256" key="2">
    <source>
        <dbReference type="ARBA" id="ARBA00022833"/>
    </source>
</evidence>
<dbReference type="InterPro" id="IPR036322">
    <property type="entry name" value="WD40_repeat_dom_sf"/>
</dbReference>
<evidence type="ECO:0000313" key="6">
    <source>
        <dbReference type="Proteomes" id="UP000299102"/>
    </source>
</evidence>
<dbReference type="Pfam" id="PF23756">
    <property type="entry name" value="Beta-prop_HPS5"/>
    <property type="match status" value="1"/>
</dbReference>
<evidence type="ECO:0000259" key="4">
    <source>
        <dbReference type="PROSITE" id="PS50089"/>
    </source>
</evidence>
<dbReference type="SUPFAM" id="SSF50978">
    <property type="entry name" value="WD40 repeat-like"/>
    <property type="match status" value="1"/>
</dbReference>
<dbReference type="Pfam" id="PF23757">
    <property type="entry name" value="TPR_HPS5_insect"/>
    <property type="match status" value="1"/>
</dbReference>
<dbReference type="PANTHER" id="PTHR23287:SF18">
    <property type="entry name" value="BLOC-2 COMPLEX MEMBER HPS5"/>
    <property type="match status" value="1"/>
</dbReference>
<gene>
    <name evidence="5" type="ORF">EVAR_84688_1</name>
</gene>
<dbReference type="STRING" id="151549.A0A4C1ZKM3"/>
<proteinExistence type="predicted"/>
<dbReference type="EMBL" id="BGZK01002002">
    <property type="protein sequence ID" value="GBP89431.1"/>
    <property type="molecule type" value="Genomic_DNA"/>
</dbReference>
<dbReference type="OrthoDB" id="19493at2759"/>
<dbReference type="InterPro" id="IPR056446">
    <property type="entry name" value="TPR_HPS5_insects"/>
</dbReference>
<dbReference type="InterPro" id="IPR056499">
    <property type="entry name" value="Beta-prop_HPS5-like"/>
</dbReference>
<dbReference type="GO" id="GO:0008270">
    <property type="term" value="F:zinc ion binding"/>
    <property type="evidence" value="ECO:0007669"/>
    <property type="project" value="UniProtKB-KW"/>
</dbReference>
<reference evidence="5 6" key="1">
    <citation type="journal article" date="2019" name="Commun. Biol.">
        <title>The bagworm genome reveals a unique fibroin gene that provides high tensile strength.</title>
        <authorList>
            <person name="Kono N."/>
            <person name="Nakamura H."/>
            <person name="Ohtoshi R."/>
            <person name="Tomita M."/>
            <person name="Numata K."/>
            <person name="Arakawa K."/>
        </authorList>
    </citation>
    <scope>NUCLEOTIDE SEQUENCE [LARGE SCALE GENOMIC DNA]</scope>
</reference>
<dbReference type="GO" id="GO:0005737">
    <property type="term" value="C:cytoplasm"/>
    <property type="evidence" value="ECO:0007669"/>
    <property type="project" value="TreeGrafter"/>
</dbReference>
<keyword evidence="1 3" id="KW-0479">Metal-binding</keyword>
<dbReference type="AlphaFoldDB" id="A0A4C1ZKM3"/>
<dbReference type="InterPro" id="IPR015943">
    <property type="entry name" value="WD40/YVTN_repeat-like_dom_sf"/>
</dbReference>
<feature type="domain" description="RING-type" evidence="4">
    <location>
        <begin position="795"/>
        <end position="839"/>
    </location>
</feature>
<dbReference type="Gene3D" id="2.130.10.10">
    <property type="entry name" value="YVTN repeat-like/Quinoprotein amine dehydrogenase"/>
    <property type="match status" value="1"/>
</dbReference>
<protein>
    <submittedName>
        <fullName evidence="5">Hermansky-Pudlak syndrome 5 protein homolog</fullName>
    </submittedName>
</protein>
<sequence>MLLAECNVHITLWRSVAPVALSLTKRITVCQLIEYSCFDVSKTLIAFSATSGGIYIFNRQPCEFTQLIPNKDGAITRLAISPNEKHIAIANGHGVVSVCSCDQNSGHSSILSKEHHGNEVTAMVWGTNNIFIGDDVGKVSVLQLPNFITKTIFPTAAQAIMNLDSRICQLDIKDCMLLVSTLTRCYICDTQKEQYRQIGQKLRDGEFGACLVTTSKSLENGTLDNVKKDITELKKYEVVSNEESFSVNEKLADVLIYCARPSSRLWEASINGTVVRTHQFKHVLAKTPVKVISALSYENENVSVDYTTTLMEENDNKYSKVSPEAIQTIKEIGSTVSDKLSISKKILKEKWESVEEKVKHLHLSSDKALIEENVRDFTVHEKNVTVELPSFEKDIIFKDSSQISDHISEGNDKSNTVLKSLYQCYRLSLVDKETDVSNLTTIIDDYSCDINEIYKLMLDLEEYCISLGLGEEANAIVSNVFLNYASSSKNKDDILSVIIANEALYKYFVNCCICVNLKTQKLMNLACDCGFPLPYIRTYQSPEFSDLIDAFVEKQWPIESKSSCYEICRQMPFLWRKILYLRRNEDLMKILRILLQMLDESLLHNFLPQFTLDTWYAAIKLYATLHANICLNCGKKFENVIVKDTLSWDGLGALMIKSIGGRNAIKIMEKHAELIGMGEITMKFYHTCLLVCLYEEFDNSITCKMTDTLYSAYVYEEARNEILNLLRTTINGSIKNTSLPLIVAAQSTNWGMSLICTQNSECSAEDNLFEIPRKTQKWISLQEIFEKLTNTQRDCSLCGLPLVNEVLIRDSGLWVFVCGHVFHGACLNVHKVKLCPSCTVK</sequence>
<dbReference type="GO" id="GO:0048066">
    <property type="term" value="P:developmental pigmentation"/>
    <property type="evidence" value="ECO:0007669"/>
    <property type="project" value="TreeGrafter"/>
</dbReference>
<keyword evidence="1 3" id="KW-0863">Zinc-finger</keyword>
<dbReference type="PROSITE" id="PS50089">
    <property type="entry name" value="ZF_RING_2"/>
    <property type="match status" value="1"/>
</dbReference>